<accession>A0A2H0TPD1</accession>
<gene>
    <name evidence="3" type="ORF">COU35_04750</name>
</gene>
<reference evidence="4" key="1">
    <citation type="submission" date="2017-09" db="EMBL/GenBank/DDBJ databases">
        <title>Depth-based differentiation of microbial function through sediment-hosted aquifers and enrichment of novel symbionts in the deep terrestrial subsurface.</title>
        <authorList>
            <person name="Probst A.J."/>
            <person name="Ladd B."/>
            <person name="Jarett J.K."/>
            <person name="Geller-Mcgrath D.E."/>
            <person name="Sieber C.M.K."/>
            <person name="Emerson J.B."/>
            <person name="Anantharaman K."/>
            <person name="Thomas B.C."/>
            <person name="Malmstrom R."/>
            <person name="Stieglmeier M."/>
            <person name="Klingl A."/>
            <person name="Woyke T."/>
            <person name="Ryan C.M."/>
            <person name="Banfield J.F."/>
        </authorList>
    </citation>
    <scope>NUCLEOTIDE SEQUENCE [LARGE SCALE GENOMIC DNA]</scope>
</reference>
<sequence length="427" mass="46627">MNKIFYILSITALSLISLQHSNAALCPTLEPGDLFKIPDNPAVYLINDDLNRLYFPTSEVFHSWYDGFENIIEIPPECTNNYPLPSEAPYAVNYRPGSRLVKLVISPDVFVIEHGNKLRRINSENIAEELYGNNWKTLVRDVDDSFWPNYTDRGDDINQSIPHDGMFVKTPGNNKVYYVENRELIQVDGEQVEDIRMIGHSIFYKLTLREGTIGRQKAFEKPEQHDRNQQSATPAIPTDSASSTPAVPAVPVTSTPATPAIPNSGGGGGAAPATPATPAVSATTTPAIPENTPSSTPTPNDSTGPWITSLSISPATGQAGLIVTFTVTAEDPTGMGNLIFDIRYPNGYYLRPNCNFEGATTGYCTFSETIDHGIQPTIFGDYIIETIRAVDNLDNISTYYPNGTVTNSIQATHNLVLPSIAISQKAP</sequence>
<organism evidence="3 4">
    <name type="scientific">Candidatus Magasanikbacteria bacterium CG10_big_fil_rev_8_21_14_0_10_47_10</name>
    <dbReference type="NCBI Taxonomy" id="1974652"/>
    <lineage>
        <taxon>Bacteria</taxon>
        <taxon>Candidatus Magasanikiibacteriota</taxon>
    </lineage>
</organism>
<protein>
    <submittedName>
        <fullName evidence="3">Uncharacterized protein</fullName>
    </submittedName>
</protein>
<evidence type="ECO:0000256" key="2">
    <source>
        <dbReference type="SAM" id="SignalP"/>
    </source>
</evidence>
<feature type="signal peptide" evidence="2">
    <location>
        <begin position="1"/>
        <end position="23"/>
    </location>
</feature>
<comment type="caution">
    <text evidence="3">The sequence shown here is derived from an EMBL/GenBank/DDBJ whole genome shotgun (WGS) entry which is preliminary data.</text>
</comment>
<evidence type="ECO:0000256" key="1">
    <source>
        <dbReference type="SAM" id="MobiDB-lite"/>
    </source>
</evidence>
<dbReference type="EMBL" id="PFCB01000031">
    <property type="protein sequence ID" value="PIR74020.1"/>
    <property type="molecule type" value="Genomic_DNA"/>
</dbReference>
<keyword evidence="2" id="KW-0732">Signal</keyword>
<evidence type="ECO:0000313" key="3">
    <source>
        <dbReference type="EMBL" id="PIR74020.1"/>
    </source>
</evidence>
<feature type="compositionally biased region" description="Basic and acidic residues" evidence="1">
    <location>
        <begin position="219"/>
        <end position="228"/>
    </location>
</feature>
<feature type="compositionally biased region" description="Low complexity" evidence="1">
    <location>
        <begin position="240"/>
        <end position="263"/>
    </location>
</feature>
<dbReference type="Proteomes" id="UP000230154">
    <property type="component" value="Unassembled WGS sequence"/>
</dbReference>
<dbReference type="AlphaFoldDB" id="A0A2H0TPD1"/>
<feature type="chain" id="PRO_5013634918" evidence="2">
    <location>
        <begin position="24"/>
        <end position="427"/>
    </location>
</feature>
<name>A0A2H0TPD1_9BACT</name>
<proteinExistence type="predicted"/>
<feature type="region of interest" description="Disordered" evidence="1">
    <location>
        <begin position="219"/>
        <end position="307"/>
    </location>
</feature>
<feature type="compositionally biased region" description="Low complexity" evidence="1">
    <location>
        <begin position="271"/>
        <end position="305"/>
    </location>
</feature>
<evidence type="ECO:0000313" key="4">
    <source>
        <dbReference type="Proteomes" id="UP000230154"/>
    </source>
</evidence>